<dbReference type="AlphaFoldDB" id="A0A1Y1XSJ8"/>
<comment type="caution">
    <text evidence="5">The sequence shown here is derived from an EMBL/GenBank/DDBJ whole genome shotgun (WGS) entry which is preliminary data.</text>
</comment>
<name>A0A1Y1XSJ8_9FUNG</name>
<evidence type="ECO:0000256" key="1">
    <source>
        <dbReference type="SAM" id="Coils"/>
    </source>
</evidence>
<organism evidence="5 6">
    <name type="scientific">Basidiobolus meristosporus CBS 931.73</name>
    <dbReference type="NCBI Taxonomy" id="1314790"/>
    <lineage>
        <taxon>Eukaryota</taxon>
        <taxon>Fungi</taxon>
        <taxon>Fungi incertae sedis</taxon>
        <taxon>Zoopagomycota</taxon>
        <taxon>Entomophthoromycotina</taxon>
        <taxon>Basidiobolomycetes</taxon>
        <taxon>Basidiobolales</taxon>
        <taxon>Basidiobolaceae</taxon>
        <taxon>Basidiobolus</taxon>
    </lineage>
</organism>
<dbReference type="Proteomes" id="UP000193498">
    <property type="component" value="Unassembled WGS sequence"/>
</dbReference>
<evidence type="ECO:0000256" key="2">
    <source>
        <dbReference type="SAM" id="MobiDB-lite"/>
    </source>
</evidence>
<gene>
    <name evidence="5" type="ORF">K493DRAFT_341125</name>
</gene>
<evidence type="ECO:0000259" key="4">
    <source>
        <dbReference type="SMART" id="SM01293"/>
    </source>
</evidence>
<evidence type="ECO:0000313" key="6">
    <source>
        <dbReference type="Proteomes" id="UP000193498"/>
    </source>
</evidence>
<evidence type="ECO:0000259" key="3">
    <source>
        <dbReference type="SMART" id="SM01292"/>
    </source>
</evidence>
<dbReference type="SMART" id="SM01292">
    <property type="entry name" value="N1221"/>
    <property type="match status" value="1"/>
</dbReference>
<proteinExistence type="predicted"/>
<protein>
    <submittedName>
        <fullName evidence="5">N1221-domain-containing protein</fullName>
    </submittedName>
</protein>
<keyword evidence="1" id="KW-0175">Coiled coil</keyword>
<dbReference type="InterPro" id="IPR012486">
    <property type="entry name" value="Far11/STRP_N"/>
</dbReference>
<feature type="domain" description="Far11/STRP C-terminal" evidence="4">
    <location>
        <begin position="350"/>
        <end position="784"/>
    </location>
</feature>
<dbReference type="InParanoid" id="A0A1Y1XSJ8"/>
<dbReference type="PANTHER" id="PTHR13239:SF4">
    <property type="entry name" value="AT25231P"/>
    <property type="match status" value="1"/>
</dbReference>
<keyword evidence="6" id="KW-1185">Reference proteome</keyword>
<dbReference type="SMART" id="SM01293">
    <property type="entry name" value="DUF3402"/>
    <property type="match status" value="1"/>
</dbReference>
<feature type="region of interest" description="Disordered" evidence="2">
    <location>
        <begin position="466"/>
        <end position="485"/>
    </location>
</feature>
<accession>A0A1Y1XSJ8</accession>
<dbReference type="EMBL" id="MCFE01000505">
    <property type="protein sequence ID" value="ORX88703.1"/>
    <property type="molecule type" value="Genomic_DNA"/>
</dbReference>
<dbReference type="OrthoDB" id="18234at2759"/>
<dbReference type="InterPro" id="IPR021819">
    <property type="entry name" value="Far11/STRP_C"/>
</dbReference>
<evidence type="ECO:0000313" key="5">
    <source>
        <dbReference type="EMBL" id="ORX88703.1"/>
    </source>
</evidence>
<reference evidence="5 6" key="1">
    <citation type="submission" date="2016-07" db="EMBL/GenBank/DDBJ databases">
        <title>Pervasive Adenine N6-methylation of Active Genes in Fungi.</title>
        <authorList>
            <consortium name="DOE Joint Genome Institute"/>
            <person name="Mondo S.J."/>
            <person name="Dannebaum R.O."/>
            <person name="Kuo R.C."/>
            <person name="Labutti K."/>
            <person name="Haridas S."/>
            <person name="Kuo A."/>
            <person name="Salamov A."/>
            <person name="Ahrendt S.R."/>
            <person name="Lipzen A."/>
            <person name="Sullivan W."/>
            <person name="Andreopoulos W.B."/>
            <person name="Clum A."/>
            <person name="Lindquist E."/>
            <person name="Daum C."/>
            <person name="Ramamoorthy G.K."/>
            <person name="Gryganskyi A."/>
            <person name="Culley D."/>
            <person name="Magnuson J.K."/>
            <person name="James T.Y."/>
            <person name="O'Malley M.A."/>
            <person name="Stajich J.E."/>
            <person name="Spatafora J.W."/>
            <person name="Visel A."/>
            <person name="Grigoriev I.V."/>
        </authorList>
    </citation>
    <scope>NUCLEOTIDE SEQUENCE [LARGE SCALE GENOMIC DNA]</scope>
    <source>
        <strain evidence="5 6">CBS 931.73</strain>
    </source>
</reference>
<sequence length="892" mass="103864">MDSLRQDILNQRKNSLPSDSLTLSQLKQIIHQIPNKNKQLHYQFTYGDTDALPRELDEFFGYREINKLLELRHVMDDVKESDWTERTLNERRDYIEVLLETLELKIGDIRQLAAKALLYISLGTFGECSTPHQHLIWIIENNKTLRSCGALVSFYQGLKLAYANYEQMRDARLDSEEEAECSDKMGQAFNEIDLFLTLIYFLIETHRGEKKFGDELAALDTPILEFLFHMLEKLKYSNRRSFCPKKLLLVIWKTMLAMLGGFDNIELLKNPTRSLNDLPFYYNQPTKPKTTPFDYHHFCFDMSLKFPSFFSDPEENPLVHQFERTCGLTKTSSFNRPFVLPLTLDSPVIPESISEAKEMYEKFMYISPGMIQMHKETELIRRYERGFLEKDERFTEYMDQSDDIAWKINAKQTTEQIQDEENKIHEARGILSRIENLYTSLLPITQNMVVILLKMLLATINNNNNNSDASKKGKTTKGDPGPLFNPETLDMQTIGAIETTRYKEIITKAISAIILLLLKYYKLNHILKFEYLCQLLLDSNCLLLILKIFSEQDVSVTTSVRNDIKQLNFMQYSRYSSAKLPVDINTIKQEIFKAQERNEAKYGSKEGRQKHANAMVVSWRNMFSAINLFRILQKLTKRKKHRILPTVLTYKSTNMLKRVLKVTQPQLQLYALKFLKNQIPYLGRKWRQSNMKLVTSIYMYCRPELKEDWMCLIEGEEQLDEAMGQEQSLRAIISFYNEVRYPQIFPKPASSGETKRSSVGSTESSLEHSLPENELLDDNFKLNYEKWLQDEVFYNTPPTEVIVGVSDYYEDDLLEHAGILSPRSPDTPHFFADDGSDEAAGLSTDLNSESISRIEREIKAKHEMLEDEDADLDDGYMQCRQIDLASLQEHPQ</sequence>
<dbReference type="PANTHER" id="PTHR13239">
    <property type="entry name" value="PROTEIN REQUIRED FOR HYPHAL ANASTOMOSIS HAM-2"/>
    <property type="match status" value="1"/>
</dbReference>
<dbReference type="InterPro" id="IPR040185">
    <property type="entry name" value="Far11/STRP"/>
</dbReference>
<dbReference type="STRING" id="1314790.A0A1Y1XSJ8"/>
<dbReference type="Pfam" id="PF07923">
    <property type="entry name" value="N1221"/>
    <property type="match status" value="1"/>
</dbReference>
<dbReference type="GO" id="GO:0007010">
    <property type="term" value="P:cytoskeleton organization"/>
    <property type="evidence" value="ECO:0007669"/>
    <property type="project" value="TreeGrafter"/>
</dbReference>
<dbReference type="GO" id="GO:0005829">
    <property type="term" value="C:cytosol"/>
    <property type="evidence" value="ECO:0007669"/>
    <property type="project" value="TreeGrafter"/>
</dbReference>
<dbReference type="Pfam" id="PF11882">
    <property type="entry name" value="DUF3402"/>
    <property type="match status" value="1"/>
</dbReference>
<feature type="region of interest" description="Disordered" evidence="2">
    <location>
        <begin position="747"/>
        <end position="770"/>
    </location>
</feature>
<feature type="domain" description="Far11/STRP N-terminal" evidence="3">
    <location>
        <begin position="39"/>
        <end position="346"/>
    </location>
</feature>
<dbReference type="FunCoup" id="A0A1Y1XSJ8">
    <property type="interactions" value="668"/>
</dbReference>
<feature type="coiled-coil region" evidence="1">
    <location>
        <begin position="410"/>
        <end position="437"/>
    </location>
</feature>